<dbReference type="Pfam" id="PF00768">
    <property type="entry name" value="Peptidase_S11"/>
    <property type="match status" value="1"/>
</dbReference>
<dbReference type="GO" id="GO:0006508">
    <property type="term" value="P:proteolysis"/>
    <property type="evidence" value="ECO:0007669"/>
    <property type="project" value="InterPro"/>
</dbReference>
<feature type="domain" description="Peptidase S11 D-alanyl-D-alanine carboxypeptidase A N-terminal" evidence="1">
    <location>
        <begin position="24"/>
        <end position="142"/>
    </location>
</feature>
<accession>A0A2M7B7P2</accession>
<sequence>YDLLHLFLLEWSEEAAEIFSKQLGKERFVQLINEKAKAIGMQESTFEDALGIGDKNISTAEDLFTLSKYIYSNKSFIFKLTAQKLDYSFYDQPMFSDLENLNAIDIEEFFGGEMGKSNSGKESMVSVFEINKDGNIRPISVIVLESEDVKKDTKTIFNYVKDSFF</sequence>
<evidence type="ECO:0000313" key="2">
    <source>
        <dbReference type="EMBL" id="PIU99132.1"/>
    </source>
</evidence>
<dbReference type="SUPFAM" id="SSF56601">
    <property type="entry name" value="beta-lactamase/transpeptidase-like"/>
    <property type="match status" value="1"/>
</dbReference>
<dbReference type="Proteomes" id="UP000230131">
    <property type="component" value="Unassembled WGS sequence"/>
</dbReference>
<dbReference type="AlphaFoldDB" id="A0A2M7B7P2"/>
<gene>
    <name evidence="2" type="ORF">COS59_01480</name>
</gene>
<comment type="caution">
    <text evidence="2">The sequence shown here is derived from an EMBL/GenBank/DDBJ whole genome shotgun (WGS) entry which is preliminary data.</text>
</comment>
<name>A0A2M7B7P2_9BACT</name>
<dbReference type="GO" id="GO:0009002">
    <property type="term" value="F:serine-type D-Ala-D-Ala carboxypeptidase activity"/>
    <property type="evidence" value="ECO:0007669"/>
    <property type="project" value="InterPro"/>
</dbReference>
<dbReference type="InterPro" id="IPR001967">
    <property type="entry name" value="Peptidase_S11_N"/>
</dbReference>
<dbReference type="InterPro" id="IPR012338">
    <property type="entry name" value="Beta-lactam/transpept-like"/>
</dbReference>
<evidence type="ECO:0000259" key="1">
    <source>
        <dbReference type="Pfam" id="PF00768"/>
    </source>
</evidence>
<dbReference type="EMBL" id="PEVH01000046">
    <property type="protein sequence ID" value="PIU99132.1"/>
    <property type="molecule type" value="Genomic_DNA"/>
</dbReference>
<feature type="non-terminal residue" evidence="2">
    <location>
        <position position="1"/>
    </location>
</feature>
<dbReference type="Gene3D" id="3.40.710.10">
    <property type="entry name" value="DD-peptidase/beta-lactamase superfamily"/>
    <property type="match status" value="1"/>
</dbReference>
<evidence type="ECO:0000313" key="3">
    <source>
        <dbReference type="Proteomes" id="UP000230131"/>
    </source>
</evidence>
<proteinExistence type="predicted"/>
<organism evidence="2 3">
    <name type="scientific">Candidatus Wolfebacteria bacterium CG03_land_8_20_14_0_80_36_15</name>
    <dbReference type="NCBI Taxonomy" id="1975067"/>
    <lineage>
        <taxon>Bacteria</taxon>
        <taxon>Candidatus Wolfeibacteriota</taxon>
    </lineage>
</organism>
<protein>
    <recommendedName>
        <fullName evidence="1">Peptidase S11 D-alanyl-D-alanine carboxypeptidase A N-terminal domain-containing protein</fullName>
    </recommendedName>
</protein>
<reference evidence="3" key="1">
    <citation type="submission" date="2017-09" db="EMBL/GenBank/DDBJ databases">
        <title>Depth-based differentiation of microbial function through sediment-hosted aquifers and enrichment of novel symbionts in the deep terrestrial subsurface.</title>
        <authorList>
            <person name="Probst A.J."/>
            <person name="Ladd B."/>
            <person name="Jarett J.K."/>
            <person name="Geller-Mcgrath D.E."/>
            <person name="Sieber C.M.K."/>
            <person name="Emerson J.B."/>
            <person name="Anantharaman K."/>
            <person name="Thomas B.C."/>
            <person name="Malmstrom R."/>
            <person name="Stieglmeier M."/>
            <person name="Klingl A."/>
            <person name="Woyke T."/>
            <person name="Ryan C.M."/>
            <person name="Banfield J.F."/>
        </authorList>
    </citation>
    <scope>NUCLEOTIDE SEQUENCE [LARGE SCALE GENOMIC DNA]</scope>
</reference>